<protein>
    <submittedName>
        <fullName evidence="1">DUF2840 domain-containing protein</fullName>
    </submittedName>
</protein>
<accession>A0A975IX15</accession>
<dbReference type="Proteomes" id="UP000676409">
    <property type="component" value="Chromosome"/>
</dbReference>
<proteinExistence type="predicted"/>
<dbReference type="KEGG" id="caul:KCG34_11415"/>
<keyword evidence="2" id="KW-1185">Reference proteome</keyword>
<dbReference type="AlphaFoldDB" id="A0A975IX15"/>
<reference evidence="1" key="1">
    <citation type="submission" date="2021-04" db="EMBL/GenBank/DDBJ databases">
        <title>The complete genome sequence of Caulobacter sp. S6.</title>
        <authorList>
            <person name="Tang Y."/>
            <person name="Ouyang W."/>
            <person name="Liu Q."/>
            <person name="Huang B."/>
            <person name="Guo Z."/>
            <person name="Lei P."/>
        </authorList>
    </citation>
    <scope>NUCLEOTIDE SEQUENCE</scope>
    <source>
        <strain evidence="1">S6</strain>
    </source>
</reference>
<name>A0A975IX15_9CAUL</name>
<gene>
    <name evidence="1" type="ORF">KCG34_11415</name>
</gene>
<organism evidence="1 2">
    <name type="scientific">Phenylobacterium montanum</name>
    <dbReference type="NCBI Taxonomy" id="2823693"/>
    <lineage>
        <taxon>Bacteria</taxon>
        <taxon>Pseudomonadati</taxon>
        <taxon>Pseudomonadota</taxon>
        <taxon>Alphaproteobacteria</taxon>
        <taxon>Caulobacterales</taxon>
        <taxon>Caulobacteraceae</taxon>
        <taxon>Phenylobacterium</taxon>
    </lineage>
</organism>
<dbReference type="EMBL" id="CP073078">
    <property type="protein sequence ID" value="QUD90420.1"/>
    <property type="molecule type" value="Genomic_DNA"/>
</dbReference>
<dbReference type="Pfam" id="PF11000">
    <property type="entry name" value="DUF2840"/>
    <property type="match status" value="1"/>
</dbReference>
<evidence type="ECO:0000313" key="1">
    <source>
        <dbReference type="EMBL" id="QUD90420.1"/>
    </source>
</evidence>
<sequence>MKPAASHLTRVELLQVPERIERWIRFGRSVQEEMLDRRRRALWFAPGDVFAVVRWAANDFGAAISRIDILIAPAPGEAIVTVPWVDPGGVSLLRVHGWPKVQRVLAAVDQVEALGVDPKDACPDHWRHVHARLAAGDEPRDYTPCRHAAWIGRRVITP</sequence>
<dbReference type="InterPro" id="IPR021263">
    <property type="entry name" value="DUF2840"/>
</dbReference>
<dbReference type="RefSeq" id="WP_211940471.1">
    <property type="nucleotide sequence ID" value="NZ_CP073078.1"/>
</dbReference>
<evidence type="ECO:0000313" key="2">
    <source>
        <dbReference type="Proteomes" id="UP000676409"/>
    </source>
</evidence>